<proteinExistence type="predicted"/>
<dbReference type="Proteomes" id="UP000823775">
    <property type="component" value="Unassembled WGS sequence"/>
</dbReference>
<evidence type="ECO:0000313" key="2">
    <source>
        <dbReference type="Proteomes" id="UP000823775"/>
    </source>
</evidence>
<organism evidence="1 2">
    <name type="scientific">Datura stramonium</name>
    <name type="common">Jimsonweed</name>
    <name type="synonym">Common thornapple</name>
    <dbReference type="NCBI Taxonomy" id="4076"/>
    <lineage>
        <taxon>Eukaryota</taxon>
        <taxon>Viridiplantae</taxon>
        <taxon>Streptophyta</taxon>
        <taxon>Embryophyta</taxon>
        <taxon>Tracheophyta</taxon>
        <taxon>Spermatophyta</taxon>
        <taxon>Magnoliopsida</taxon>
        <taxon>eudicotyledons</taxon>
        <taxon>Gunneridae</taxon>
        <taxon>Pentapetalae</taxon>
        <taxon>asterids</taxon>
        <taxon>lamiids</taxon>
        <taxon>Solanales</taxon>
        <taxon>Solanaceae</taxon>
        <taxon>Solanoideae</taxon>
        <taxon>Datureae</taxon>
        <taxon>Datura</taxon>
    </lineage>
</organism>
<protein>
    <submittedName>
        <fullName evidence="1">Uncharacterized protein</fullName>
    </submittedName>
</protein>
<evidence type="ECO:0000313" key="1">
    <source>
        <dbReference type="EMBL" id="MCD9560341.1"/>
    </source>
</evidence>
<reference evidence="1 2" key="1">
    <citation type="journal article" date="2021" name="BMC Genomics">
        <title>Datura genome reveals duplications of psychoactive alkaloid biosynthetic genes and high mutation rate following tissue culture.</title>
        <authorList>
            <person name="Rajewski A."/>
            <person name="Carter-House D."/>
            <person name="Stajich J."/>
            <person name="Litt A."/>
        </authorList>
    </citation>
    <scope>NUCLEOTIDE SEQUENCE [LARGE SCALE GENOMIC DNA]</scope>
    <source>
        <strain evidence="1">AR-01</strain>
    </source>
</reference>
<comment type="caution">
    <text evidence="1">The sequence shown here is derived from an EMBL/GenBank/DDBJ whole genome shotgun (WGS) entry which is preliminary data.</text>
</comment>
<gene>
    <name evidence="1" type="ORF">HAX54_018961</name>
</gene>
<name>A0ABS8UN98_DATST</name>
<accession>A0ABS8UN98</accession>
<dbReference type="EMBL" id="JACEIK010002304">
    <property type="protein sequence ID" value="MCD9560341.1"/>
    <property type="molecule type" value="Genomic_DNA"/>
</dbReference>
<sequence>MVVLTGNHRFNAGRESRFEFDYFKNDFPDIYDLFQMHDWDPFTMPLDPCFLELVQEFYASYRAQQDILKHKGRVDKMPYLSSMLIWGQIIHITLDEINFIYWDEPVRSNRDFKRKLDKKDDQFEWVAEIIDVGQPHWAISKGVIHRHDLKFEA</sequence>
<keyword evidence="2" id="KW-1185">Reference proteome</keyword>